<dbReference type="EMBL" id="ANJA01002623">
    <property type="protein sequence ID" value="ETO68676.1"/>
    <property type="molecule type" value="Genomic_DNA"/>
</dbReference>
<dbReference type="AlphaFoldDB" id="A0A080ZPW5"/>
<evidence type="ECO:0000313" key="1">
    <source>
        <dbReference type="EMBL" id="ETO68676.1"/>
    </source>
</evidence>
<name>A0A080ZPW5_PHYNI</name>
<comment type="caution">
    <text evidence="1">The sequence shown here is derived from an EMBL/GenBank/DDBJ whole genome shotgun (WGS) entry which is preliminary data.</text>
</comment>
<dbReference type="Proteomes" id="UP000028582">
    <property type="component" value="Unassembled WGS sequence"/>
</dbReference>
<protein>
    <submittedName>
        <fullName evidence="1">Uncharacterized protein</fullName>
    </submittedName>
</protein>
<organism evidence="1 2">
    <name type="scientific">Phytophthora nicotianae P1976</name>
    <dbReference type="NCBI Taxonomy" id="1317066"/>
    <lineage>
        <taxon>Eukaryota</taxon>
        <taxon>Sar</taxon>
        <taxon>Stramenopiles</taxon>
        <taxon>Oomycota</taxon>
        <taxon>Peronosporomycetes</taxon>
        <taxon>Peronosporales</taxon>
        <taxon>Peronosporaceae</taxon>
        <taxon>Phytophthora</taxon>
    </lineage>
</organism>
<gene>
    <name evidence="1" type="ORF">F444_14535</name>
</gene>
<accession>A0A080ZPW5</accession>
<sequence length="99" mass="10882">MCEDFVMRPATDVSDHRVLLKAITQVNEHLISNGTTLAAYPSLPQLSEFTDVEDSQSYSGDHNRLIDNELGYNDSDLDPVLASMDSFNNGQQAAYDGKG</sequence>
<proteinExistence type="predicted"/>
<reference evidence="1 2" key="1">
    <citation type="submission" date="2013-11" db="EMBL/GenBank/DDBJ databases">
        <title>The Genome Sequence of Phytophthora parasitica P1976.</title>
        <authorList>
            <consortium name="The Broad Institute Genomics Platform"/>
            <person name="Russ C."/>
            <person name="Tyler B."/>
            <person name="Panabieres F."/>
            <person name="Shan W."/>
            <person name="Tripathy S."/>
            <person name="Grunwald N."/>
            <person name="Machado M."/>
            <person name="Johnson C.S."/>
            <person name="Walker B."/>
            <person name="Young S."/>
            <person name="Zeng Q."/>
            <person name="Gargeya S."/>
            <person name="Fitzgerald M."/>
            <person name="Haas B."/>
            <person name="Abouelleil A."/>
            <person name="Allen A.W."/>
            <person name="Alvarado L."/>
            <person name="Arachchi H.M."/>
            <person name="Berlin A.M."/>
            <person name="Chapman S.B."/>
            <person name="Gainer-Dewar J."/>
            <person name="Goldberg J."/>
            <person name="Griggs A."/>
            <person name="Gujja S."/>
            <person name="Hansen M."/>
            <person name="Howarth C."/>
            <person name="Imamovic A."/>
            <person name="Ireland A."/>
            <person name="Larimer J."/>
            <person name="McCowan C."/>
            <person name="Murphy C."/>
            <person name="Pearson M."/>
            <person name="Poon T.W."/>
            <person name="Priest M."/>
            <person name="Roberts A."/>
            <person name="Saif S."/>
            <person name="Shea T."/>
            <person name="Sisk P."/>
            <person name="Sykes S."/>
            <person name="Wortman J."/>
            <person name="Nusbaum C."/>
            <person name="Birren B."/>
        </authorList>
    </citation>
    <scope>NUCLEOTIDE SEQUENCE [LARGE SCALE GENOMIC DNA]</scope>
    <source>
        <strain evidence="1 2">P1976</strain>
    </source>
</reference>
<evidence type="ECO:0000313" key="2">
    <source>
        <dbReference type="Proteomes" id="UP000028582"/>
    </source>
</evidence>